<dbReference type="NCBIfam" id="NF046078">
    <property type="entry name" value="STM4504_CBY0614"/>
    <property type="match status" value="1"/>
</dbReference>
<evidence type="ECO:0000259" key="2">
    <source>
        <dbReference type="Pfam" id="PF22809"/>
    </source>
</evidence>
<accession>A0A174PWN2</accession>
<organism evidence="3 4">
    <name type="scientific">Clostridium baratii</name>
    <dbReference type="NCBI Taxonomy" id="1561"/>
    <lineage>
        <taxon>Bacteria</taxon>
        <taxon>Bacillati</taxon>
        <taxon>Bacillota</taxon>
        <taxon>Clostridia</taxon>
        <taxon>Eubacteriales</taxon>
        <taxon>Clostridiaceae</taxon>
        <taxon>Clostridium</taxon>
    </lineage>
</organism>
<dbReference type="Pfam" id="PF18863">
    <property type="entry name" value="AbiJ_NTD4"/>
    <property type="match status" value="1"/>
</dbReference>
<evidence type="ECO:0000259" key="1">
    <source>
        <dbReference type="Pfam" id="PF18863"/>
    </source>
</evidence>
<dbReference type="Proteomes" id="UP000095563">
    <property type="component" value="Unassembled WGS sequence"/>
</dbReference>
<feature type="domain" description="DUF7014" evidence="2">
    <location>
        <begin position="168"/>
        <end position="302"/>
    </location>
</feature>
<sequence length="308" mass="36280">MIFELFSKRMKKQREHISDIYIYDDIPTKLRIQIIHIWNDAIGNDHEAWEFINKTMLKELGKLQLVREYFNYDHEYCKEFLLKHDNVEEVIDIVELSFLVIDKIIRKRDPFGQRNDRCQKADDAITDLNYRFKENSVGYEYIEGKIIRVDRMFTHNEIVKPSIKLLYEEEFEGACNEFLKAHEHYKNKEYKDSILYSGKAFESTMKTICEKLKYPYDKEKHTANKLIGILCDKDFIPISLKTHFDGLDKAIGGIRTSLDSGLPTLRNRKGGHGQGDEVVYVPEELVTYALNLSATNIVLLVNLYKKYK</sequence>
<dbReference type="AlphaFoldDB" id="A0A174PWN2"/>
<evidence type="ECO:0000313" key="4">
    <source>
        <dbReference type="Proteomes" id="UP000095563"/>
    </source>
</evidence>
<feature type="domain" description="HEPN AbiJ-N-terminal" evidence="1">
    <location>
        <begin position="4"/>
        <end position="161"/>
    </location>
</feature>
<dbReference type="RefSeq" id="WP_055206090.1">
    <property type="nucleotide sequence ID" value="NZ_CZBO01000001.1"/>
</dbReference>
<gene>
    <name evidence="3" type="ORF">ERS852568_00216</name>
</gene>
<dbReference type="Pfam" id="PF22809">
    <property type="entry name" value="DUF7014"/>
    <property type="match status" value="1"/>
</dbReference>
<protein>
    <recommendedName>
        <fullName evidence="5">Abortive infection protein-like C-terminal domain-containing protein</fullName>
    </recommendedName>
</protein>
<dbReference type="InterPro" id="IPR054280">
    <property type="entry name" value="DUF7014"/>
</dbReference>
<dbReference type="InterPro" id="IPR049503">
    <property type="entry name" value="AbiJ_NTD4"/>
</dbReference>
<proteinExistence type="predicted"/>
<evidence type="ECO:0008006" key="5">
    <source>
        <dbReference type="Google" id="ProtNLM"/>
    </source>
</evidence>
<reference evidence="3 4" key="1">
    <citation type="submission" date="2015-09" db="EMBL/GenBank/DDBJ databases">
        <authorList>
            <consortium name="Pathogen Informatics"/>
        </authorList>
    </citation>
    <scope>NUCLEOTIDE SEQUENCE [LARGE SCALE GENOMIC DNA]</scope>
    <source>
        <strain evidence="3 4">2789STDY5834956</strain>
    </source>
</reference>
<evidence type="ECO:0000313" key="3">
    <source>
        <dbReference type="EMBL" id="CUP63170.1"/>
    </source>
</evidence>
<name>A0A174PWN2_9CLOT</name>
<dbReference type="EMBL" id="CZBO01000001">
    <property type="protein sequence ID" value="CUP63170.1"/>
    <property type="molecule type" value="Genomic_DNA"/>
</dbReference>